<dbReference type="GO" id="GO:0006355">
    <property type="term" value="P:regulation of DNA-templated transcription"/>
    <property type="evidence" value="ECO:0007669"/>
    <property type="project" value="InterPro"/>
</dbReference>
<dbReference type="AlphaFoldDB" id="A0A5C7GLS5"/>
<proteinExistence type="predicted"/>
<evidence type="ECO:0008006" key="4">
    <source>
        <dbReference type="Google" id="ProtNLM"/>
    </source>
</evidence>
<sequence length="526" mass="61071">MFFSLNNCATKGLFLICVLLSCVVCSQNDYERFVDSADNHIDESSIKALEFLDSIPQPIHHYIEGRVADYYSIKALIHDDFNETAKVYQSNILALKYAEVEENYEVAGASSLDIFSNLYFVKRDSTANIYLEKAKEYYSKGNYKNGLLEIEQVRAYIKFLDSEFGACNDLIFEHLDDYKNVKDDAYYYMFALYMLTSNYIYLDDLDDAHKYYKTFKSLKEDPTIVPYNFQSFEATINVCFADVFYEKKQIDSTFHYLDLASKNRKSMGEDTIESYFTINADVHKYTGNIEGARAYLDSLIIFEEKMLKNIVDASLHINNTLLNTESELKSESKNKFYFGVFGVTLFFILAGVSLVYFLFYKKQKLKLNHLSTQAESLSYLKINNEKLTVKVQGLEDYINSLKNQVKSIASIEDVAVQKEKIKDFYKNLHLNSSTILVEGKNHLELVNDFNIDFFKSLKKSYPNLNDSDIIICYYIFIGFKNKEIAVFLNTTVRAIESKRYRISKKLKLDKQETTLTEFLKDTFIDT</sequence>
<keyword evidence="1" id="KW-1133">Transmembrane helix</keyword>
<evidence type="ECO:0000313" key="2">
    <source>
        <dbReference type="EMBL" id="TXG39282.1"/>
    </source>
</evidence>
<keyword evidence="1" id="KW-0472">Membrane</keyword>
<evidence type="ECO:0000313" key="3">
    <source>
        <dbReference type="Proteomes" id="UP000321080"/>
    </source>
</evidence>
<dbReference type="RefSeq" id="WP_147766852.1">
    <property type="nucleotide sequence ID" value="NZ_VRKQ01000008.1"/>
</dbReference>
<dbReference type="SUPFAM" id="SSF46894">
    <property type="entry name" value="C-terminal effector domain of the bipartite response regulators"/>
    <property type="match status" value="1"/>
</dbReference>
<accession>A0A5C7GLS5</accession>
<keyword evidence="1" id="KW-0812">Transmembrane</keyword>
<protein>
    <recommendedName>
        <fullName evidence="4">HTH luxR-type domain-containing protein</fullName>
    </recommendedName>
</protein>
<comment type="caution">
    <text evidence="2">The sequence shown here is derived from an EMBL/GenBank/DDBJ whole genome shotgun (WGS) entry which is preliminary data.</text>
</comment>
<reference evidence="2 3" key="1">
    <citation type="submission" date="2019-08" db="EMBL/GenBank/DDBJ databases">
        <title>Seonamhaeicola sediminis sp. nov., isolated from marine sediment.</title>
        <authorList>
            <person name="Cao W.R."/>
        </authorList>
    </citation>
    <scope>NUCLEOTIDE SEQUENCE [LARGE SCALE GENOMIC DNA]</scope>
    <source>
        <strain evidence="2 3">1505</strain>
    </source>
</reference>
<dbReference type="InterPro" id="IPR016032">
    <property type="entry name" value="Sig_transdc_resp-reg_C-effctor"/>
</dbReference>
<dbReference type="Proteomes" id="UP000321080">
    <property type="component" value="Unassembled WGS sequence"/>
</dbReference>
<dbReference type="OrthoDB" id="1454352at2"/>
<feature type="transmembrane region" description="Helical" evidence="1">
    <location>
        <begin position="336"/>
        <end position="359"/>
    </location>
</feature>
<dbReference type="GO" id="GO:0003677">
    <property type="term" value="F:DNA binding"/>
    <property type="evidence" value="ECO:0007669"/>
    <property type="project" value="InterPro"/>
</dbReference>
<keyword evidence="3" id="KW-1185">Reference proteome</keyword>
<dbReference type="EMBL" id="VRKQ01000008">
    <property type="protein sequence ID" value="TXG39282.1"/>
    <property type="molecule type" value="Genomic_DNA"/>
</dbReference>
<organism evidence="2 3">
    <name type="scientific">Seonamhaeicola maritimus</name>
    <dbReference type="NCBI Taxonomy" id="2591822"/>
    <lineage>
        <taxon>Bacteria</taxon>
        <taxon>Pseudomonadati</taxon>
        <taxon>Bacteroidota</taxon>
        <taxon>Flavobacteriia</taxon>
        <taxon>Flavobacteriales</taxon>
        <taxon>Flavobacteriaceae</taxon>
    </lineage>
</organism>
<evidence type="ECO:0000256" key="1">
    <source>
        <dbReference type="SAM" id="Phobius"/>
    </source>
</evidence>
<name>A0A5C7GLS5_9FLAO</name>
<gene>
    <name evidence="2" type="ORF">FUA22_05245</name>
</gene>